<evidence type="ECO:0000259" key="5">
    <source>
        <dbReference type="PROSITE" id="PS50011"/>
    </source>
</evidence>
<sequence length="289" mass="33152">MELYPSYKVSGIAKQSGQRAVYFGEFCDQTDFEPKGCVNWGRVVLKVTEATSKSAIAYWSQEVELLSQLSHDSYPKHYYHEIIKEDPQTETPIHPQLLISFEEFIESNPLSLYMQDYADEGKLIGLICDLVKILSVIWEHKNKFVHRDIKPDNILVRPDGKIVVIDLGILRQEGQPGVTNTMNPYGPCTPLYASPEQLVNDKRNISFKSDLFSIGILAYQLLTNQHPFIKNVENVDFDELIEGICEKKQISLKDIGYSSKISDIIDKLLMKEPYRRYRSINKLLEELSA</sequence>
<dbReference type="InterPro" id="IPR008271">
    <property type="entry name" value="Ser/Thr_kinase_AS"/>
</dbReference>
<dbReference type="EMBL" id="WUBS01000024">
    <property type="protein sequence ID" value="NDL65869.1"/>
    <property type="molecule type" value="Genomic_DNA"/>
</dbReference>
<keyword evidence="4" id="KW-0067">ATP-binding</keyword>
<evidence type="ECO:0000256" key="2">
    <source>
        <dbReference type="ARBA" id="ARBA00022741"/>
    </source>
</evidence>
<dbReference type="PANTHER" id="PTHR43289">
    <property type="entry name" value="MITOGEN-ACTIVATED PROTEIN KINASE KINASE KINASE 20-RELATED"/>
    <property type="match status" value="1"/>
</dbReference>
<reference evidence="6 7" key="2">
    <citation type="submission" date="2020-02" db="EMBL/GenBank/DDBJ databases">
        <title>The new genus of Enterobacteriales.</title>
        <authorList>
            <person name="Kim I.S."/>
        </authorList>
    </citation>
    <scope>NUCLEOTIDE SEQUENCE [LARGE SCALE GENOMIC DNA]</scope>
    <source>
        <strain evidence="6 7">SAP-6</strain>
    </source>
</reference>
<gene>
    <name evidence="6" type="ORF">GRH90_24365</name>
</gene>
<dbReference type="GO" id="GO:0005524">
    <property type="term" value="F:ATP binding"/>
    <property type="evidence" value="ECO:0007669"/>
    <property type="project" value="UniProtKB-KW"/>
</dbReference>
<evidence type="ECO:0000256" key="1">
    <source>
        <dbReference type="ARBA" id="ARBA00022679"/>
    </source>
</evidence>
<dbReference type="PROSITE" id="PS50011">
    <property type="entry name" value="PROTEIN_KINASE_DOM"/>
    <property type="match status" value="1"/>
</dbReference>
<name>A0A845SP65_9GAMM</name>
<proteinExistence type="predicted"/>
<evidence type="ECO:0000313" key="7">
    <source>
        <dbReference type="Proteomes" id="UP000461443"/>
    </source>
</evidence>
<organism evidence="6 7">
    <name type="scientific">Acerihabitans arboris</name>
    <dbReference type="NCBI Taxonomy" id="2691583"/>
    <lineage>
        <taxon>Bacteria</taxon>
        <taxon>Pseudomonadati</taxon>
        <taxon>Pseudomonadota</taxon>
        <taxon>Gammaproteobacteria</taxon>
        <taxon>Enterobacterales</taxon>
        <taxon>Pectobacteriaceae</taxon>
        <taxon>Acerihabitans</taxon>
    </lineage>
</organism>
<dbReference type="InterPro" id="IPR000719">
    <property type="entry name" value="Prot_kinase_dom"/>
</dbReference>
<evidence type="ECO:0000313" key="6">
    <source>
        <dbReference type="EMBL" id="NDL65869.1"/>
    </source>
</evidence>
<keyword evidence="1" id="KW-0808">Transferase</keyword>
<dbReference type="GO" id="GO:0004674">
    <property type="term" value="F:protein serine/threonine kinase activity"/>
    <property type="evidence" value="ECO:0007669"/>
    <property type="project" value="TreeGrafter"/>
</dbReference>
<evidence type="ECO:0000256" key="4">
    <source>
        <dbReference type="ARBA" id="ARBA00022840"/>
    </source>
</evidence>
<dbReference type="SMART" id="SM00220">
    <property type="entry name" value="S_TKc"/>
    <property type="match status" value="1"/>
</dbReference>
<keyword evidence="2" id="KW-0547">Nucleotide-binding</keyword>
<dbReference type="SUPFAM" id="SSF56112">
    <property type="entry name" value="Protein kinase-like (PK-like)"/>
    <property type="match status" value="1"/>
</dbReference>
<dbReference type="PROSITE" id="PS00108">
    <property type="entry name" value="PROTEIN_KINASE_ST"/>
    <property type="match status" value="1"/>
</dbReference>
<dbReference type="InterPro" id="IPR011009">
    <property type="entry name" value="Kinase-like_dom_sf"/>
</dbReference>
<feature type="domain" description="Protein kinase" evidence="5">
    <location>
        <begin position="1"/>
        <end position="288"/>
    </location>
</feature>
<dbReference type="RefSeq" id="WP_162368583.1">
    <property type="nucleotide sequence ID" value="NZ_WUBS01000024.1"/>
</dbReference>
<reference evidence="6 7" key="1">
    <citation type="submission" date="2019-12" db="EMBL/GenBank/DDBJ databases">
        <authorList>
            <person name="Lee S.D."/>
        </authorList>
    </citation>
    <scope>NUCLEOTIDE SEQUENCE [LARGE SCALE GENOMIC DNA]</scope>
    <source>
        <strain evidence="6 7">SAP-6</strain>
    </source>
</reference>
<comment type="caution">
    <text evidence="6">The sequence shown here is derived from an EMBL/GenBank/DDBJ whole genome shotgun (WGS) entry which is preliminary data.</text>
</comment>
<accession>A0A845SP65</accession>
<dbReference type="Gene3D" id="1.10.510.10">
    <property type="entry name" value="Transferase(Phosphotransferase) domain 1"/>
    <property type="match status" value="1"/>
</dbReference>
<protein>
    <submittedName>
        <fullName evidence="6">Protein kinase</fullName>
    </submittedName>
</protein>
<dbReference type="Proteomes" id="UP000461443">
    <property type="component" value="Unassembled WGS sequence"/>
</dbReference>
<keyword evidence="7" id="KW-1185">Reference proteome</keyword>
<evidence type="ECO:0000256" key="3">
    <source>
        <dbReference type="ARBA" id="ARBA00022777"/>
    </source>
</evidence>
<keyword evidence="3 6" id="KW-0418">Kinase</keyword>
<dbReference type="AlphaFoldDB" id="A0A845SP65"/>
<dbReference type="Pfam" id="PF00069">
    <property type="entry name" value="Pkinase"/>
    <property type="match status" value="1"/>
</dbReference>
<dbReference type="PANTHER" id="PTHR43289:SF6">
    <property type="entry name" value="SERINE_THREONINE-PROTEIN KINASE NEKL-3"/>
    <property type="match status" value="1"/>
</dbReference>